<accession>A0ABU6E7L4</accession>
<evidence type="ECO:0000313" key="2">
    <source>
        <dbReference type="Proteomes" id="UP001306510"/>
    </source>
</evidence>
<evidence type="ECO:0000313" key="1">
    <source>
        <dbReference type="EMBL" id="MEB6412216.1"/>
    </source>
</evidence>
<reference evidence="1 2" key="1">
    <citation type="submission" date="2022-04" db="EMBL/GenBank/DDBJ databases">
        <title>Whole genome surviellance of AMR bacteria from Assam, India: One Health Study.</title>
        <authorList>
            <person name="Mendem S.K."/>
            <person name="Rakshit O."/>
            <person name="Murugesan D."/>
            <person name="Shome R."/>
            <person name="Raisen C."/>
            <person name="Holmes M.A."/>
            <person name="Saikia K."/>
            <person name="Shome B.R."/>
        </authorList>
    </citation>
    <scope>NUCLEOTIDE SEQUENCE [LARGE SCALE GENOMIC DNA]</scope>
    <source>
        <strain evidence="1 2">MGG-11lp</strain>
    </source>
</reference>
<keyword evidence="2" id="KW-1185">Reference proteome</keyword>
<protein>
    <submittedName>
        <fullName evidence="1">Uncharacterized protein</fullName>
    </submittedName>
</protein>
<sequence length="100" mass="11083">MKPGFISPPWAHTRGDSVSALNLINRAEKNAACGCGLHYEIYHYRVLDELQNVLTKLSGDDAAIFLEIAASQGFRLDASAFNDAHQAYCVTLSEIRKEQE</sequence>
<dbReference type="RefSeq" id="WP_064790894.1">
    <property type="nucleotide sequence ID" value="NZ_JALLMC010000011.1"/>
</dbReference>
<dbReference type="EMBL" id="JALLMC010000011">
    <property type="protein sequence ID" value="MEB6412216.1"/>
    <property type="molecule type" value="Genomic_DNA"/>
</dbReference>
<comment type="caution">
    <text evidence="1">The sequence shown here is derived from an EMBL/GenBank/DDBJ whole genome shotgun (WGS) entry which is preliminary data.</text>
</comment>
<name>A0ABU6E7L4_9ENTR</name>
<organism evidence="1 2">
    <name type="scientific">Enterobacter vonholyi</name>
    <dbReference type="NCBI Taxonomy" id="2797505"/>
    <lineage>
        <taxon>Bacteria</taxon>
        <taxon>Pseudomonadati</taxon>
        <taxon>Pseudomonadota</taxon>
        <taxon>Gammaproteobacteria</taxon>
        <taxon>Enterobacterales</taxon>
        <taxon>Enterobacteriaceae</taxon>
        <taxon>Enterobacter</taxon>
    </lineage>
</organism>
<dbReference type="Proteomes" id="UP001306510">
    <property type="component" value="Unassembled WGS sequence"/>
</dbReference>
<proteinExistence type="predicted"/>
<gene>
    <name evidence="1" type="ORF">MXM28_21315</name>
</gene>